<keyword evidence="5" id="KW-0648">Protein biosynthesis</keyword>
<dbReference type="PATRIC" id="fig|1237085.11.peg.220"/>
<dbReference type="KEGG" id="nga:Ngar_c02220"/>
<dbReference type="PANTHER" id="PTHR11618:SF13">
    <property type="entry name" value="TRANSCRIPTION INITIATION FACTOR IIB"/>
    <property type="match status" value="1"/>
</dbReference>
<dbReference type="STRING" id="1237085.Ngar_c02220"/>
<evidence type="ECO:0000256" key="1">
    <source>
        <dbReference type="ARBA" id="ARBA00023015"/>
    </source>
</evidence>
<evidence type="ECO:0000313" key="6">
    <source>
        <dbReference type="Proteomes" id="UP000008037"/>
    </source>
</evidence>
<evidence type="ECO:0000256" key="2">
    <source>
        <dbReference type="ARBA" id="ARBA00023163"/>
    </source>
</evidence>
<proteinExistence type="predicted"/>
<dbReference type="InterPro" id="IPR000812">
    <property type="entry name" value="TFIIB"/>
</dbReference>
<dbReference type="GO" id="GO:0070897">
    <property type="term" value="P:transcription preinitiation complex assembly"/>
    <property type="evidence" value="ECO:0007669"/>
    <property type="project" value="InterPro"/>
</dbReference>
<dbReference type="PANTHER" id="PTHR11618">
    <property type="entry name" value="TRANSCRIPTION INITIATION FACTOR IIB-RELATED"/>
    <property type="match status" value="1"/>
</dbReference>
<dbReference type="Gene3D" id="1.10.472.10">
    <property type="entry name" value="Cyclin-like"/>
    <property type="match status" value="1"/>
</dbReference>
<feature type="region of interest" description="Disordered" evidence="3">
    <location>
        <begin position="284"/>
        <end position="310"/>
    </location>
</feature>
<reference evidence="5 6" key="1">
    <citation type="journal article" date="2012" name="Environ. Microbiol.">
        <title>The genome of the ammonia-oxidizing Candidatus Nitrososphaera gargensis: insights into metabolic versatility and environmental adaptations.</title>
        <authorList>
            <person name="Spang A."/>
            <person name="Poehlein A."/>
            <person name="Offre P."/>
            <person name="Zumbragel S."/>
            <person name="Haider S."/>
            <person name="Rychlik N."/>
            <person name="Nowka B."/>
            <person name="Schmeisser C."/>
            <person name="Lebedeva E.V."/>
            <person name="Rattei T."/>
            <person name="Bohm C."/>
            <person name="Schmid M."/>
            <person name="Galushko A."/>
            <person name="Hatzenpichler R."/>
            <person name="Weinmaier T."/>
            <person name="Daniel R."/>
            <person name="Schleper C."/>
            <person name="Spieck E."/>
            <person name="Streit W."/>
            <person name="Wagner M."/>
        </authorList>
    </citation>
    <scope>NUCLEOTIDE SEQUENCE [LARGE SCALE GENOMIC DNA]</scope>
    <source>
        <strain evidence="6">Ga9.2</strain>
    </source>
</reference>
<dbReference type="Proteomes" id="UP000008037">
    <property type="component" value="Chromosome"/>
</dbReference>
<keyword evidence="5" id="KW-0396">Initiation factor</keyword>
<dbReference type="GO" id="GO:0017025">
    <property type="term" value="F:TBP-class protein binding"/>
    <property type="evidence" value="ECO:0007669"/>
    <property type="project" value="InterPro"/>
</dbReference>
<organism evidence="5 6">
    <name type="scientific">Nitrososphaera gargensis (strain Ga9.2)</name>
    <dbReference type="NCBI Taxonomy" id="1237085"/>
    <lineage>
        <taxon>Archaea</taxon>
        <taxon>Nitrososphaerota</taxon>
        <taxon>Nitrososphaeria</taxon>
        <taxon>Nitrososphaerales</taxon>
        <taxon>Nitrososphaeraceae</taxon>
        <taxon>Nitrososphaera</taxon>
    </lineage>
</organism>
<name>K0ICB0_NITGG</name>
<dbReference type="GO" id="GO:0003743">
    <property type="term" value="F:translation initiation factor activity"/>
    <property type="evidence" value="ECO:0007669"/>
    <property type="project" value="UniProtKB-KW"/>
</dbReference>
<keyword evidence="1" id="KW-0805">Transcription regulation</keyword>
<evidence type="ECO:0000256" key="3">
    <source>
        <dbReference type="SAM" id="MobiDB-lite"/>
    </source>
</evidence>
<sequence length="310" mass="34730">MVVTDPDTGELIRKDTGEVISDNALSQEKEWRAFGSEGDADRARTGAPVSLAFHDMGLSTVIGKESTDASGNQIDSATQMRMGRLRMWHSISHSHSPKERSLQQAFTMLSKIKDRLGLPDYVIEKAAYVYRKAQERGLIRGDSIGSVLAASIYTAVRQSGVLRTLDEISASIDVKPKQAGRSYRRIVTELDIKVPMIDHARYIIRIANRLELDERTKRKALELIEQARKKDLLAGRDPIGMAASILYLVNLEEKSYRTQADIAKAAGVTEVTVRNRSKELRNRLDMDSNSRSTLRGQKFPLLNESNTRKD</sequence>
<keyword evidence="6" id="KW-1185">Reference proteome</keyword>
<dbReference type="SMART" id="SM00385">
    <property type="entry name" value="CYCLIN"/>
    <property type="match status" value="2"/>
</dbReference>
<dbReference type="SUPFAM" id="SSF47954">
    <property type="entry name" value="Cyclin-like"/>
    <property type="match status" value="2"/>
</dbReference>
<feature type="domain" description="Cyclin-like" evidence="4">
    <location>
        <begin position="201"/>
        <end position="282"/>
    </location>
</feature>
<evidence type="ECO:0000259" key="4">
    <source>
        <dbReference type="SMART" id="SM00385"/>
    </source>
</evidence>
<protein>
    <submittedName>
        <fullName evidence="5">Transcription initiation factor IIB</fullName>
    </submittedName>
</protein>
<accession>K0ICB0</accession>
<dbReference type="InterPro" id="IPR036915">
    <property type="entry name" value="Cyclin-like_sf"/>
</dbReference>
<dbReference type="Gene3D" id="1.10.472.170">
    <property type="match status" value="1"/>
</dbReference>
<dbReference type="EMBL" id="CP002408">
    <property type="protein sequence ID" value="AFU57170.1"/>
    <property type="molecule type" value="Genomic_DNA"/>
</dbReference>
<keyword evidence="2" id="KW-0804">Transcription</keyword>
<dbReference type="InterPro" id="IPR013763">
    <property type="entry name" value="Cyclin-like_dom"/>
</dbReference>
<dbReference type="InterPro" id="IPR013150">
    <property type="entry name" value="TFIIB_cyclin"/>
</dbReference>
<dbReference type="Pfam" id="PF00382">
    <property type="entry name" value="TFIIB"/>
    <property type="match status" value="2"/>
</dbReference>
<gene>
    <name evidence="5" type="primary">tfb1</name>
    <name evidence="5" type="ordered locus">Ngar_c02220</name>
</gene>
<dbReference type="CDD" id="cd20550">
    <property type="entry name" value="CYCLIN_TFIIB_archaea_like_rpt2"/>
    <property type="match status" value="1"/>
</dbReference>
<evidence type="ECO:0000313" key="5">
    <source>
        <dbReference type="EMBL" id="AFU57170.1"/>
    </source>
</evidence>
<dbReference type="GO" id="GO:0097550">
    <property type="term" value="C:transcription preinitiation complex"/>
    <property type="evidence" value="ECO:0007669"/>
    <property type="project" value="TreeGrafter"/>
</dbReference>
<dbReference type="InParanoid" id="K0ICB0"/>
<feature type="domain" description="Cyclin-like" evidence="4">
    <location>
        <begin position="107"/>
        <end position="188"/>
    </location>
</feature>
<dbReference type="HOGENOM" id="CLU_043736_0_1_2"/>
<dbReference type="AlphaFoldDB" id="K0ICB0"/>
<dbReference type="PRINTS" id="PR00685">
    <property type="entry name" value="TIFACTORIIB"/>
</dbReference>